<dbReference type="PANTHER" id="PTHR46825">
    <property type="entry name" value="D-ALANYL-D-ALANINE-CARBOXYPEPTIDASE/ENDOPEPTIDASE AMPH"/>
    <property type="match status" value="1"/>
</dbReference>
<evidence type="ECO:0000313" key="3">
    <source>
        <dbReference type="Proteomes" id="UP001500630"/>
    </source>
</evidence>
<dbReference type="InterPro" id="IPR050491">
    <property type="entry name" value="AmpC-like"/>
</dbReference>
<organism evidence="2 3">
    <name type="scientific">Nonomuraea rosea</name>
    <dbReference type="NCBI Taxonomy" id="638574"/>
    <lineage>
        <taxon>Bacteria</taxon>
        <taxon>Bacillati</taxon>
        <taxon>Actinomycetota</taxon>
        <taxon>Actinomycetes</taxon>
        <taxon>Streptosporangiales</taxon>
        <taxon>Streptosporangiaceae</taxon>
        <taxon>Nonomuraea</taxon>
    </lineage>
</organism>
<evidence type="ECO:0000313" key="2">
    <source>
        <dbReference type="EMBL" id="GAA3565311.1"/>
    </source>
</evidence>
<accession>A0ABP6XE66</accession>
<keyword evidence="3" id="KW-1185">Reference proteome</keyword>
<protein>
    <submittedName>
        <fullName evidence="2">Serine hydrolase domain-containing protein</fullName>
    </submittedName>
</protein>
<dbReference type="RefSeq" id="WP_345565660.1">
    <property type="nucleotide sequence ID" value="NZ_BAABDQ010000011.1"/>
</dbReference>
<dbReference type="Pfam" id="PF00144">
    <property type="entry name" value="Beta-lactamase"/>
    <property type="match status" value="1"/>
</dbReference>
<proteinExistence type="predicted"/>
<dbReference type="SUPFAM" id="SSF56601">
    <property type="entry name" value="beta-lactamase/transpeptidase-like"/>
    <property type="match status" value="1"/>
</dbReference>
<dbReference type="GO" id="GO:0016787">
    <property type="term" value="F:hydrolase activity"/>
    <property type="evidence" value="ECO:0007669"/>
    <property type="project" value="UniProtKB-KW"/>
</dbReference>
<name>A0ABP6XE66_9ACTN</name>
<comment type="caution">
    <text evidence="2">The sequence shown here is derived from an EMBL/GenBank/DDBJ whole genome shotgun (WGS) entry which is preliminary data.</text>
</comment>
<dbReference type="EMBL" id="BAABDQ010000011">
    <property type="protein sequence ID" value="GAA3565311.1"/>
    <property type="molecule type" value="Genomic_DNA"/>
</dbReference>
<evidence type="ECO:0000259" key="1">
    <source>
        <dbReference type="Pfam" id="PF00144"/>
    </source>
</evidence>
<dbReference type="Gene3D" id="3.40.710.10">
    <property type="entry name" value="DD-peptidase/beta-lactamase superfamily"/>
    <property type="match status" value="1"/>
</dbReference>
<dbReference type="InterPro" id="IPR012338">
    <property type="entry name" value="Beta-lactam/transpept-like"/>
</dbReference>
<feature type="domain" description="Beta-lactamase-related" evidence="1">
    <location>
        <begin position="6"/>
        <end position="333"/>
    </location>
</feature>
<gene>
    <name evidence="2" type="ORF">GCM10022419_052450</name>
</gene>
<keyword evidence="2" id="KW-0378">Hydrolase</keyword>
<sequence>MTRTEVRRVLDQAVSDGGVPGVIADIRDAQGAWFGTAGVADTATGGERHQDDRFRIGSITKAFTSTVVLKLAAEGRLSLDDTVDKWLPGLVRGNGNDGAKITVRQLLNQTSGLFNYSLSERLMPQYVGPAFLEHRFDDHSPEGLVREALASPPDFAPGAGWGYSNTNFVLAGMIIERATGRSYAEEVDHRIARPLGLTETYVPGDDTKLRGPHARHYSKLMLPEPDAPVHDVTELNASIGWAAGGMVSTAGDLHTFYRALLGGRLLPPAQQEEMFTGVSTEGSPWIPDTTYGLGVFWQRLPSGVTAWGGGGAIHGSWTYAMGSRDGEHFVVSNVNGDWGNPIAMFTELLEAELCS</sequence>
<dbReference type="PANTHER" id="PTHR46825:SF7">
    <property type="entry name" value="D-ALANYL-D-ALANINE CARBOXYPEPTIDASE"/>
    <property type="match status" value="1"/>
</dbReference>
<reference evidence="3" key="1">
    <citation type="journal article" date="2019" name="Int. J. Syst. Evol. Microbiol.">
        <title>The Global Catalogue of Microorganisms (GCM) 10K type strain sequencing project: providing services to taxonomists for standard genome sequencing and annotation.</title>
        <authorList>
            <consortium name="The Broad Institute Genomics Platform"/>
            <consortium name="The Broad Institute Genome Sequencing Center for Infectious Disease"/>
            <person name="Wu L."/>
            <person name="Ma J."/>
        </authorList>
    </citation>
    <scope>NUCLEOTIDE SEQUENCE [LARGE SCALE GENOMIC DNA]</scope>
    <source>
        <strain evidence="3">JCM 17326</strain>
    </source>
</reference>
<dbReference type="InterPro" id="IPR001466">
    <property type="entry name" value="Beta-lactam-related"/>
</dbReference>
<dbReference type="Proteomes" id="UP001500630">
    <property type="component" value="Unassembled WGS sequence"/>
</dbReference>